<evidence type="ECO:0000313" key="2">
    <source>
        <dbReference type="Proteomes" id="UP000008068"/>
    </source>
</evidence>
<dbReference type="EMBL" id="GL379827">
    <property type="protein sequence ID" value="EGT50172.1"/>
    <property type="molecule type" value="Genomic_DNA"/>
</dbReference>
<proteinExistence type="predicted"/>
<gene>
    <name evidence="1" type="ORF">CAEBREN_19424</name>
</gene>
<dbReference type="HOGENOM" id="CLU_1918910_0_0_1"/>
<accession>G0N1D2</accession>
<sequence length="132" mass="14624">MTIEVVTRSVYMQSMFEITVEYLSAQIGPTFQMKTGAEMNYIDVASLRDGRSLFNSVTFVGTEPIFMTYAAPPGIVDESYHASVATYSLCPLMTALKKTELILEACMESQAPSKSSILKKTVLTCMDLNLRL</sequence>
<keyword evidence="2" id="KW-1185">Reference proteome</keyword>
<protein>
    <submittedName>
        <fullName evidence="1">Uncharacterized protein</fullName>
    </submittedName>
</protein>
<dbReference type="AlphaFoldDB" id="G0N1D2"/>
<dbReference type="InParanoid" id="G0N1D2"/>
<organism evidence="2">
    <name type="scientific">Caenorhabditis brenneri</name>
    <name type="common">Nematode worm</name>
    <dbReference type="NCBI Taxonomy" id="135651"/>
    <lineage>
        <taxon>Eukaryota</taxon>
        <taxon>Metazoa</taxon>
        <taxon>Ecdysozoa</taxon>
        <taxon>Nematoda</taxon>
        <taxon>Chromadorea</taxon>
        <taxon>Rhabditida</taxon>
        <taxon>Rhabditina</taxon>
        <taxon>Rhabditomorpha</taxon>
        <taxon>Rhabditoidea</taxon>
        <taxon>Rhabditidae</taxon>
        <taxon>Peloderinae</taxon>
        <taxon>Caenorhabditis</taxon>
    </lineage>
</organism>
<name>G0N1D2_CAEBE</name>
<evidence type="ECO:0000313" key="1">
    <source>
        <dbReference type="EMBL" id="EGT50172.1"/>
    </source>
</evidence>
<dbReference type="Proteomes" id="UP000008068">
    <property type="component" value="Unassembled WGS sequence"/>
</dbReference>
<reference evidence="2" key="1">
    <citation type="submission" date="2011-07" db="EMBL/GenBank/DDBJ databases">
        <authorList>
            <consortium name="Caenorhabditis brenneri Sequencing and Analysis Consortium"/>
            <person name="Wilson R.K."/>
        </authorList>
    </citation>
    <scope>NUCLEOTIDE SEQUENCE [LARGE SCALE GENOMIC DNA]</scope>
    <source>
        <strain evidence="2">PB2801</strain>
    </source>
</reference>